<reference evidence="2" key="1">
    <citation type="journal article" date="2015" name="Nat. Plants">
        <title>Genome expansion of Arabis alpina linked with retrotransposition and reduced symmetric DNA methylation.</title>
        <authorList>
            <person name="Willing E.M."/>
            <person name="Rawat V."/>
            <person name="Mandakova T."/>
            <person name="Maumus F."/>
            <person name="James G.V."/>
            <person name="Nordstroem K.J."/>
            <person name="Becker C."/>
            <person name="Warthmann N."/>
            <person name="Chica C."/>
            <person name="Szarzynska B."/>
            <person name="Zytnicki M."/>
            <person name="Albani M.C."/>
            <person name="Kiefer C."/>
            <person name="Bergonzi S."/>
            <person name="Castaings L."/>
            <person name="Mateos J.L."/>
            <person name="Berns M.C."/>
            <person name="Bujdoso N."/>
            <person name="Piofczyk T."/>
            <person name="de Lorenzo L."/>
            <person name="Barrero-Sicilia C."/>
            <person name="Mateos I."/>
            <person name="Piednoel M."/>
            <person name="Hagmann J."/>
            <person name="Chen-Min-Tao R."/>
            <person name="Iglesias-Fernandez R."/>
            <person name="Schuster S.C."/>
            <person name="Alonso-Blanco C."/>
            <person name="Roudier F."/>
            <person name="Carbonero P."/>
            <person name="Paz-Ares J."/>
            <person name="Davis S.J."/>
            <person name="Pecinka A."/>
            <person name="Quesneville H."/>
            <person name="Colot V."/>
            <person name="Lysak M.A."/>
            <person name="Weigel D."/>
            <person name="Coupland G."/>
            <person name="Schneeberger K."/>
        </authorList>
    </citation>
    <scope>NUCLEOTIDE SEQUENCE [LARGE SCALE GENOMIC DNA]</scope>
    <source>
        <strain evidence="2">cv. Pajares</strain>
    </source>
</reference>
<evidence type="ECO:0000313" key="1">
    <source>
        <dbReference type="EMBL" id="KFK23424.1"/>
    </source>
</evidence>
<sequence length="87" mass="9701">MALHGGFESSGGVSSLSCNVWSWIYALDSGSSVRGFVVCVRHSFPLIARCAWDGRSKIWLRFSIFPLSKVPFSLFRLSQFRVLGLES</sequence>
<keyword evidence="2" id="KW-1185">Reference proteome</keyword>
<protein>
    <submittedName>
        <fullName evidence="1">Uncharacterized protein</fullName>
    </submittedName>
</protein>
<accession>A0A087G0M2</accession>
<name>A0A087G0M2_ARAAL</name>
<dbReference type="Proteomes" id="UP000029120">
    <property type="component" value="Unassembled WGS sequence"/>
</dbReference>
<evidence type="ECO:0000313" key="2">
    <source>
        <dbReference type="Proteomes" id="UP000029120"/>
    </source>
</evidence>
<dbReference type="Gramene" id="KFK23424">
    <property type="protein sequence ID" value="KFK23424"/>
    <property type="gene ID" value="AALP_AAs45999U000800"/>
</dbReference>
<gene>
    <name evidence="1" type="ORF">AALP_AAs45999U000800</name>
</gene>
<organism evidence="1 2">
    <name type="scientific">Arabis alpina</name>
    <name type="common">Alpine rock-cress</name>
    <dbReference type="NCBI Taxonomy" id="50452"/>
    <lineage>
        <taxon>Eukaryota</taxon>
        <taxon>Viridiplantae</taxon>
        <taxon>Streptophyta</taxon>
        <taxon>Embryophyta</taxon>
        <taxon>Tracheophyta</taxon>
        <taxon>Spermatophyta</taxon>
        <taxon>Magnoliopsida</taxon>
        <taxon>eudicotyledons</taxon>
        <taxon>Gunneridae</taxon>
        <taxon>Pentapetalae</taxon>
        <taxon>rosids</taxon>
        <taxon>malvids</taxon>
        <taxon>Brassicales</taxon>
        <taxon>Brassicaceae</taxon>
        <taxon>Arabideae</taxon>
        <taxon>Arabis</taxon>
    </lineage>
</organism>
<dbReference type="AlphaFoldDB" id="A0A087G0M2"/>
<dbReference type="EMBL" id="KL979243">
    <property type="protein sequence ID" value="KFK23424.1"/>
    <property type="molecule type" value="Genomic_DNA"/>
</dbReference>
<proteinExistence type="predicted"/>